<dbReference type="InterPro" id="IPR014710">
    <property type="entry name" value="RmlC-like_jellyroll"/>
</dbReference>
<dbReference type="RefSeq" id="WP_059141549.1">
    <property type="nucleotide sequence ID" value="NZ_CP113980.1"/>
</dbReference>
<dbReference type="InterPro" id="IPR018490">
    <property type="entry name" value="cNMP-bd_dom_sf"/>
</dbReference>
<dbReference type="EMBL" id="MPDH01000002">
    <property type="protein sequence ID" value="PNP94290.1"/>
    <property type="molecule type" value="Genomic_DNA"/>
</dbReference>
<proteinExistence type="predicted"/>
<name>A0ABX4XQG9_9LIST</name>
<evidence type="ECO:0000256" key="1">
    <source>
        <dbReference type="ARBA" id="ARBA00023159"/>
    </source>
</evidence>
<dbReference type="SUPFAM" id="SSF51206">
    <property type="entry name" value="cAMP-binding domain-like"/>
    <property type="match status" value="1"/>
</dbReference>
<dbReference type="Gene3D" id="2.60.120.10">
    <property type="entry name" value="Jelly Rolls"/>
    <property type="match status" value="1"/>
</dbReference>
<evidence type="ECO:0000313" key="2">
    <source>
        <dbReference type="EMBL" id="PNP94290.1"/>
    </source>
</evidence>
<gene>
    <name evidence="2" type="ORF">BMT55_02035</name>
</gene>
<reference evidence="2 3" key="1">
    <citation type="submission" date="2016-11" db="EMBL/GenBank/DDBJ databases">
        <title>Whole Genome Sequence of Listeria newyorkensis.</title>
        <authorList>
            <person name="Frink S."/>
            <person name="Morales C."/>
            <person name="Kiang D."/>
        </authorList>
    </citation>
    <scope>NUCLEOTIDE SEQUENCE [LARGE SCALE GENOMIC DNA]</scope>
    <source>
        <strain evidence="2 3">F1604011-044</strain>
    </source>
</reference>
<evidence type="ECO:0000313" key="3">
    <source>
        <dbReference type="Proteomes" id="UP000236500"/>
    </source>
</evidence>
<protein>
    <recommendedName>
        <fullName evidence="4">Cyclic nucleotide-binding domain-containing protein</fullName>
    </recommendedName>
</protein>
<sequence length="160" mass="19005">MNKQVAEMNYLYNASVVEKEFSTERLLQCLKEEHMYPIEGMIKQYERYEHMIKESESIEEVFFILSGCIIASKGKMRTPYLYGSQDIIGLENLTMESQSSYSFEVISDKVKVMKYKKEDVIKKLFNTQEGYLYHYVYMQDRFKQIGGQPLLYYPKDMVRG</sequence>
<accession>A0ABX4XQG9</accession>
<dbReference type="Proteomes" id="UP000236500">
    <property type="component" value="Unassembled WGS sequence"/>
</dbReference>
<comment type="caution">
    <text evidence="2">The sequence shown here is derived from an EMBL/GenBank/DDBJ whole genome shotgun (WGS) entry which is preliminary data.</text>
</comment>
<evidence type="ECO:0008006" key="4">
    <source>
        <dbReference type="Google" id="ProtNLM"/>
    </source>
</evidence>
<keyword evidence="3" id="KW-1185">Reference proteome</keyword>
<organism evidence="2 3">
    <name type="scientific">Listeria newyorkensis</name>
    <dbReference type="NCBI Taxonomy" id="1497681"/>
    <lineage>
        <taxon>Bacteria</taxon>
        <taxon>Bacillati</taxon>
        <taxon>Bacillota</taxon>
        <taxon>Bacilli</taxon>
        <taxon>Bacillales</taxon>
        <taxon>Listeriaceae</taxon>
        <taxon>Listeria</taxon>
    </lineage>
</organism>
<keyword evidence="1" id="KW-0010">Activator</keyword>